<proteinExistence type="inferred from homology"/>
<dbReference type="RefSeq" id="WP_379539247.1">
    <property type="nucleotide sequence ID" value="NZ_JBHSDR010000006.1"/>
</dbReference>
<comment type="caution">
    <text evidence="2">The sequence shown here is derived from an EMBL/GenBank/DDBJ whole genome shotgun (WGS) entry which is preliminary data.</text>
</comment>
<accession>A0ABV8RR84</accession>
<dbReference type="SUPFAM" id="SSF51905">
    <property type="entry name" value="FAD/NAD(P)-binding domain"/>
    <property type="match status" value="1"/>
</dbReference>
<dbReference type="EC" id="5.5.1.19" evidence="2"/>
<comment type="similarity">
    <text evidence="1">Belongs to the lycopene cyclase family.</text>
</comment>
<dbReference type="Gene3D" id="3.50.50.60">
    <property type="entry name" value="FAD/NAD(P)-binding domain"/>
    <property type="match status" value="1"/>
</dbReference>
<keyword evidence="3" id="KW-1185">Reference proteome</keyword>
<dbReference type="EMBL" id="JBHSDR010000006">
    <property type="protein sequence ID" value="MFC4295782.1"/>
    <property type="molecule type" value="Genomic_DNA"/>
</dbReference>
<reference evidence="3" key="1">
    <citation type="journal article" date="2019" name="Int. J. Syst. Evol. Microbiol.">
        <title>The Global Catalogue of Microorganisms (GCM) 10K type strain sequencing project: providing services to taxonomists for standard genome sequencing and annotation.</title>
        <authorList>
            <consortium name="The Broad Institute Genomics Platform"/>
            <consortium name="The Broad Institute Genome Sequencing Center for Infectious Disease"/>
            <person name="Wu L."/>
            <person name="Ma J."/>
        </authorList>
    </citation>
    <scope>NUCLEOTIDE SEQUENCE [LARGE SCALE GENOMIC DNA]</scope>
    <source>
        <strain evidence="3">CGMCC 1.12989</strain>
    </source>
</reference>
<dbReference type="InterPro" id="IPR036188">
    <property type="entry name" value="FAD/NAD-bd_sf"/>
</dbReference>
<sequence>MIQHHTDLAILGGGLSGGLIALALASARPGLRVMLIEQGESLGGNHIWSFFDSDIAPADRALVAPLVERHWDGYDVRFPGSARTLGTGYNSITSARFDAVLRAALPGDAVLTGAVVAAADPAGVTLADGRRIAARGVIDARGLTADDPSLAALDCAWQKFHGQMIECPAPHGLTRPRVMDARVTQHDGFRFVYCLPFDEHRVFVEDTYYSDGPAIDPQLLAGRIAAYAEAQGWSDARVLASETGVLPVVIGGDFDAFWPADDPLPRAGTRAGLFHPLTSFSLPDAVRLASLVAGLPAHDSATLAVAIRDHARNRWNAGGYYRLLTRMMFRAAEPAQRWRPLAHFYRIGAARVERFYAGRSTMTDKLRILMGRPPVPLGRALATIAGTR</sequence>
<dbReference type="NCBIfam" id="TIGR01789">
    <property type="entry name" value="lycopene_cycl"/>
    <property type="match status" value="1"/>
</dbReference>
<protein>
    <submittedName>
        <fullName evidence="2">Lycopene beta-cyclase CrtY</fullName>
        <ecNumber evidence="2">5.5.1.19</ecNumber>
    </submittedName>
</protein>
<evidence type="ECO:0000313" key="2">
    <source>
        <dbReference type="EMBL" id="MFC4295782.1"/>
    </source>
</evidence>
<evidence type="ECO:0000313" key="3">
    <source>
        <dbReference type="Proteomes" id="UP001595828"/>
    </source>
</evidence>
<dbReference type="Proteomes" id="UP001595828">
    <property type="component" value="Unassembled WGS sequence"/>
</dbReference>
<dbReference type="Pfam" id="PF05834">
    <property type="entry name" value="Lycopene_cycl"/>
    <property type="match status" value="1"/>
</dbReference>
<dbReference type="InterPro" id="IPR008461">
    <property type="entry name" value="CrtY"/>
</dbReference>
<dbReference type="InterPro" id="IPR010108">
    <property type="entry name" value="Lycopene_cyclase_b/e"/>
</dbReference>
<evidence type="ECO:0000256" key="1">
    <source>
        <dbReference type="ARBA" id="ARBA00006599"/>
    </source>
</evidence>
<organism evidence="2 3">
    <name type="scientific">Novosphingobium tardum</name>
    <dbReference type="NCBI Taxonomy" id="1538021"/>
    <lineage>
        <taxon>Bacteria</taxon>
        <taxon>Pseudomonadati</taxon>
        <taxon>Pseudomonadota</taxon>
        <taxon>Alphaproteobacteria</taxon>
        <taxon>Sphingomonadales</taxon>
        <taxon>Sphingomonadaceae</taxon>
        <taxon>Novosphingobium</taxon>
    </lineage>
</organism>
<dbReference type="NCBIfam" id="TIGR01790">
    <property type="entry name" value="carotene-cycl"/>
    <property type="match status" value="1"/>
</dbReference>
<gene>
    <name evidence="2" type="primary">crtY</name>
    <name evidence="2" type="ORF">ACFO0A_12020</name>
</gene>
<keyword evidence="2" id="KW-0413">Isomerase</keyword>
<name>A0ABV8RR84_9SPHN</name>
<dbReference type="GO" id="GO:0016853">
    <property type="term" value="F:isomerase activity"/>
    <property type="evidence" value="ECO:0007669"/>
    <property type="project" value="UniProtKB-KW"/>
</dbReference>